<evidence type="ECO:0000313" key="2">
    <source>
        <dbReference type="EMBL" id="TEA42511.1"/>
    </source>
</evidence>
<proteinExistence type="predicted"/>
<dbReference type="SUPFAM" id="SSF50104">
    <property type="entry name" value="Translation proteins SH3-like domain"/>
    <property type="match status" value="1"/>
</dbReference>
<feature type="region of interest" description="Disordered" evidence="1">
    <location>
        <begin position="1"/>
        <end position="31"/>
    </location>
</feature>
<evidence type="ECO:0000256" key="1">
    <source>
        <dbReference type="SAM" id="MobiDB-lite"/>
    </source>
</evidence>
<dbReference type="Proteomes" id="UP000295264">
    <property type="component" value="Unassembled WGS sequence"/>
</dbReference>
<sequence length="31" mass="3386">MNPVEHPFRGGNNQHIGKPSTICRDAPAGRK</sequence>
<dbReference type="AlphaFoldDB" id="A0A484H4K3"/>
<dbReference type="EMBL" id="QWLN02000047">
    <property type="protein sequence ID" value="TEA42511.1"/>
    <property type="molecule type" value="Genomic_DNA"/>
</dbReference>
<evidence type="ECO:0000313" key="3">
    <source>
        <dbReference type="Proteomes" id="UP000295264"/>
    </source>
</evidence>
<dbReference type="Gene3D" id="4.10.950.10">
    <property type="entry name" value="Ribosomal protein L2, domain 3"/>
    <property type="match status" value="1"/>
</dbReference>
<protein>
    <recommendedName>
        <fullName evidence="4">60S ribosomal protein L8</fullName>
    </recommendedName>
</protein>
<keyword evidence="3" id="KW-1185">Reference proteome</keyword>
<dbReference type="GO" id="GO:0031090">
    <property type="term" value="C:organelle membrane"/>
    <property type="evidence" value="ECO:0007669"/>
    <property type="project" value="UniProtKB-ARBA"/>
</dbReference>
<gene>
    <name evidence="2" type="ORF">DBR06_SOUSAS25010008</name>
</gene>
<evidence type="ECO:0008006" key="4">
    <source>
        <dbReference type="Google" id="ProtNLM"/>
    </source>
</evidence>
<organism evidence="2 3">
    <name type="scientific">Sousa chinensis</name>
    <name type="common">Indo-pacific humpbacked dolphin</name>
    <name type="synonym">Steno chinensis</name>
    <dbReference type="NCBI Taxonomy" id="103600"/>
    <lineage>
        <taxon>Eukaryota</taxon>
        <taxon>Metazoa</taxon>
        <taxon>Chordata</taxon>
        <taxon>Craniata</taxon>
        <taxon>Vertebrata</taxon>
        <taxon>Euteleostomi</taxon>
        <taxon>Mammalia</taxon>
        <taxon>Eutheria</taxon>
        <taxon>Laurasiatheria</taxon>
        <taxon>Artiodactyla</taxon>
        <taxon>Whippomorpha</taxon>
        <taxon>Cetacea</taxon>
        <taxon>Odontoceti</taxon>
        <taxon>Delphinidae</taxon>
        <taxon>Sousa</taxon>
    </lineage>
</organism>
<reference evidence="2 3" key="1">
    <citation type="journal article" date="2018" name="Genomics">
        <title>Molecular footprints of inshore aquatic adaptation in Indo-Pacific humpback dolphin (Sousa chinensis).</title>
        <authorList>
            <person name="Ming Y."/>
            <person name="Jian J."/>
            <person name="Yu F."/>
            <person name="Yu X."/>
            <person name="Wang J."/>
            <person name="Liu W."/>
        </authorList>
    </citation>
    <scope>NUCLEOTIDE SEQUENCE [LARGE SCALE GENOMIC DNA]</scope>
    <source>
        <strain evidence="2">MY-2018</strain>
        <tissue evidence="2">Skin</tissue>
    </source>
</reference>
<dbReference type="InterPro" id="IPR008991">
    <property type="entry name" value="Translation_prot_SH3-like_sf"/>
</dbReference>
<dbReference type="InterPro" id="IPR014726">
    <property type="entry name" value="Ribosomal_uL2_dom3"/>
</dbReference>
<accession>A0A484H4K3</accession>
<name>A0A484H4K3_SOUCH</name>
<feature type="non-terminal residue" evidence="2">
    <location>
        <position position="31"/>
    </location>
</feature>
<comment type="caution">
    <text evidence="2">The sequence shown here is derived from an EMBL/GenBank/DDBJ whole genome shotgun (WGS) entry which is preliminary data.</text>
</comment>